<keyword evidence="13" id="KW-0902">Two-component regulatory system</keyword>
<evidence type="ECO:0000256" key="19">
    <source>
        <dbReference type="PROSITE-ProRule" id="PRU00244"/>
    </source>
</evidence>
<dbReference type="CDD" id="cd00130">
    <property type="entry name" value="PAS"/>
    <property type="match status" value="2"/>
</dbReference>
<dbReference type="CDD" id="cd00082">
    <property type="entry name" value="HisKA"/>
    <property type="match status" value="1"/>
</dbReference>
<dbReference type="AlphaFoldDB" id="A0A6N8F9Q1"/>
<evidence type="ECO:0000256" key="14">
    <source>
        <dbReference type="ARBA" id="ARBA00023136"/>
    </source>
</evidence>
<dbReference type="InterPro" id="IPR036097">
    <property type="entry name" value="HisK_dim/P_sf"/>
</dbReference>
<dbReference type="InterPro" id="IPR001610">
    <property type="entry name" value="PAC"/>
</dbReference>
<reference evidence="26 27" key="1">
    <citation type="submission" date="2019-11" db="EMBL/GenBank/DDBJ databases">
        <title>P. haliotis isolates from Z. marina roots.</title>
        <authorList>
            <person name="Cohen M."/>
            <person name="Jospin G."/>
            <person name="Eisen J.A."/>
            <person name="Coil D.A."/>
        </authorList>
    </citation>
    <scope>NUCLEOTIDE SEQUENCE [LARGE SCALE GENOMIC DNA]</scope>
    <source>
        <strain evidence="26 27">UCD-MCMsp1aY</strain>
    </source>
</reference>
<dbReference type="NCBIfam" id="TIGR00229">
    <property type="entry name" value="sensory_box"/>
    <property type="match status" value="2"/>
</dbReference>
<evidence type="ECO:0000259" key="21">
    <source>
        <dbReference type="PROSITE" id="PS50110"/>
    </source>
</evidence>
<evidence type="ECO:0000256" key="10">
    <source>
        <dbReference type="ARBA" id="ARBA00022777"/>
    </source>
</evidence>
<dbReference type="PROSITE" id="PS50109">
    <property type="entry name" value="HIS_KIN"/>
    <property type="match status" value="1"/>
</dbReference>
<evidence type="ECO:0000256" key="1">
    <source>
        <dbReference type="ARBA" id="ARBA00000085"/>
    </source>
</evidence>
<dbReference type="InterPro" id="IPR000014">
    <property type="entry name" value="PAS"/>
</dbReference>
<keyword evidence="12 19" id="KW-1133">Transmembrane helix</keyword>
<feature type="modified residue" description="4-aspartylphosphate" evidence="18">
    <location>
        <position position="829"/>
    </location>
</feature>
<dbReference type="OrthoDB" id="9810730at2"/>
<dbReference type="InterPro" id="IPR036890">
    <property type="entry name" value="HATPase_C_sf"/>
</dbReference>
<dbReference type="GO" id="GO:0000155">
    <property type="term" value="F:phosphorelay sensor kinase activity"/>
    <property type="evidence" value="ECO:0007669"/>
    <property type="project" value="InterPro"/>
</dbReference>
<dbReference type="PROSITE" id="PS50113">
    <property type="entry name" value="PAC"/>
    <property type="match status" value="1"/>
</dbReference>
<dbReference type="InterPro" id="IPR005330">
    <property type="entry name" value="MHYT_dom"/>
</dbReference>
<comment type="subcellular location">
    <subcellularLocation>
        <location evidence="2">Cell inner membrane</location>
        <topology evidence="2">Multi-pass membrane protein</topology>
    </subcellularLocation>
</comment>
<dbReference type="SMART" id="SM00448">
    <property type="entry name" value="REC"/>
    <property type="match status" value="1"/>
</dbReference>
<evidence type="ECO:0000259" key="25">
    <source>
        <dbReference type="PROSITE" id="PS50924"/>
    </source>
</evidence>
<evidence type="ECO:0000313" key="27">
    <source>
        <dbReference type="Proteomes" id="UP000439994"/>
    </source>
</evidence>
<dbReference type="Pfam" id="PF00512">
    <property type="entry name" value="HisKA"/>
    <property type="match status" value="1"/>
</dbReference>
<dbReference type="GO" id="GO:0006355">
    <property type="term" value="P:regulation of DNA-templated transcription"/>
    <property type="evidence" value="ECO:0007669"/>
    <property type="project" value="InterPro"/>
</dbReference>
<dbReference type="Gene3D" id="3.30.450.20">
    <property type="entry name" value="PAS domain"/>
    <property type="match status" value="2"/>
</dbReference>
<name>A0A6N8F9Q1_9GAMM</name>
<evidence type="ECO:0000256" key="9">
    <source>
        <dbReference type="ARBA" id="ARBA00022741"/>
    </source>
</evidence>
<evidence type="ECO:0000256" key="5">
    <source>
        <dbReference type="ARBA" id="ARBA00022519"/>
    </source>
</evidence>
<feature type="domain" description="MHYT" evidence="25">
    <location>
        <begin position="22"/>
        <end position="219"/>
    </location>
</feature>
<comment type="caution">
    <text evidence="26">The sequence shown here is derived from an EMBL/GenBank/DDBJ whole genome shotgun (WGS) entry which is preliminary data.</text>
</comment>
<keyword evidence="7" id="KW-0808">Transferase</keyword>
<dbReference type="Gene3D" id="1.20.120.160">
    <property type="entry name" value="HPT domain"/>
    <property type="match status" value="1"/>
</dbReference>
<evidence type="ECO:0000256" key="2">
    <source>
        <dbReference type="ARBA" id="ARBA00004429"/>
    </source>
</evidence>
<dbReference type="Proteomes" id="UP000439994">
    <property type="component" value="Unassembled WGS sequence"/>
</dbReference>
<keyword evidence="11" id="KW-0067">ATP-binding</keyword>
<dbReference type="FunFam" id="3.30.450.20:FF:000060">
    <property type="entry name" value="Sensor protein FixL"/>
    <property type="match status" value="1"/>
</dbReference>
<evidence type="ECO:0000256" key="6">
    <source>
        <dbReference type="ARBA" id="ARBA00022553"/>
    </source>
</evidence>
<dbReference type="InterPro" id="IPR008207">
    <property type="entry name" value="Sig_transdc_His_kin_Hpt_dom"/>
</dbReference>
<dbReference type="InterPro" id="IPR036641">
    <property type="entry name" value="HPT_dom_sf"/>
</dbReference>
<feature type="domain" description="PAS" evidence="22">
    <location>
        <begin position="271"/>
        <end position="341"/>
    </location>
</feature>
<protein>
    <recommendedName>
        <fullName evidence="16">Sensor protein FixL</fullName>
        <ecNumber evidence="3">2.7.13.3</ecNumber>
    </recommendedName>
</protein>
<dbReference type="SUPFAM" id="SSF52172">
    <property type="entry name" value="CheY-like"/>
    <property type="match status" value="1"/>
</dbReference>
<dbReference type="PROSITE" id="PS50894">
    <property type="entry name" value="HPT"/>
    <property type="match status" value="1"/>
</dbReference>
<evidence type="ECO:0000256" key="11">
    <source>
        <dbReference type="ARBA" id="ARBA00022840"/>
    </source>
</evidence>
<dbReference type="Gene3D" id="3.40.50.2300">
    <property type="match status" value="1"/>
</dbReference>
<dbReference type="CDD" id="cd17546">
    <property type="entry name" value="REC_hyHK_CKI1_RcsC-like"/>
    <property type="match status" value="1"/>
</dbReference>
<evidence type="ECO:0000259" key="23">
    <source>
        <dbReference type="PROSITE" id="PS50113"/>
    </source>
</evidence>
<feature type="domain" description="Histidine kinase" evidence="20">
    <location>
        <begin position="544"/>
        <end position="761"/>
    </location>
</feature>
<dbReference type="PROSITE" id="PS50112">
    <property type="entry name" value="PAS"/>
    <property type="match status" value="2"/>
</dbReference>
<dbReference type="Pfam" id="PF08447">
    <property type="entry name" value="PAS_3"/>
    <property type="match status" value="1"/>
</dbReference>
<feature type="transmembrane region" description="Helical" evidence="19">
    <location>
        <begin position="122"/>
        <end position="140"/>
    </location>
</feature>
<evidence type="ECO:0000256" key="18">
    <source>
        <dbReference type="PROSITE-ProRule" id="PRU00169"/>
    </source>
</evidence>
<feature type="transmembrane region" description="Helical" evidence="19">
    <location>
        <begin position="235"/>
        <end position="259"/>
    </location>
</feature>
<dbReference type="Pfam" id="PF03707">
    <property type="entry name" value="MHYT"/>
    <property type="match status" value="3"/>
</dbReference>
<dbReference type="PROSITE" id="PS50924">
    <property type="entry name" value="MHYT"/>
    <property type="match status" value="1"/>
</dbReference>
<gene>
    <name evidence="26" type="ORF">GNP35_12535</name>
</gene>
<accession>A0A6N8F9Q1</accession>
<dbReference type="FunFam" id="1.10.287.130:FF:000004">
    <property type="entry name" value="Ethylene receptor 1"/>
    <property type="match status" value="1"/>
</dbReference>
<evidence type="ECO:0000259" key="22">
    <source>
        <dbReference type="PROSITE" id="PS50112"/>
    </source>
</evidence>
<evidence type="ECO:0000256" key="15">
    <source>
        <dbReference type="ARBA" id="ARBA00059827"/>
    </source>
</evidence>
<evidence type="ECO:0000256" key="12">
    <source>
        <dbReference type="ARBA" id="ARBA00022989"/>
    </source>
</evidence>
<keyword evidence="10" id="KW-0418">Kinase</keyword>
<keyword evidence="9" id="KW-0547">Nucleotide-binding</keyword>
<dbReference type="Pfam" id="PF02518">
    <property type="entry name" value="HATPase_c"/>
    <property type="match status" value="1"/>
</dbReference>
<keyword evidence="14 19" id="KW-0472">Membrane</keyword>
<dbReference type="RefSeq" id="WP_155696434.1">
    <property type="nucleotide sequence ID" value="NZ_WOCD01000005.1"/>
</dbReference>
<dbReference type="GO" id="GO:0009927">
    <property type="term" value="F:histidine phosphotransfer kinase activity"/>
    <property type="evidence" value="ECO:0007669"/>
    <property type="project" value="TreeGrafter"/>
</dbReference>
<dbReference type="PRINTS" id="PR00344">
    <property type="entry name" value="BCTRLSENSOR"/>
</dbReference>
<dbReference type="InterPro" id="IPR001789">
    <property type="entry name" value="Sig_transdc_resp-reg_receiver"/>
</dbReference>
<evidence type="ECO:0000313" key="26">
    <source>
        <dbReference type="EMBL" id="MUH73236.1"/>
    </source>
</evidence>
<dbReference type="EMBL" id="WOCD01000005">
    <property type="protein sequence ID" value="MUH73236.1"/>
    <property type="molecule type" value="Genomic_DNA"/>
</dbReference>
<dbReference type="InterPro" id="IPR005467">
    <property type="entry name" value="His_kinase_dom"/>
</dbReference>
<keyword evidence="8 19" id="KW-0812">Transmembrane</keyword>
<dbReference type="Gene3D" id="3.30.565.10">
    <property type="entry name" value="Histidine kinase-like ATPase, C-terminal domain"/>
    <property type="match status" value="1"/>
</dbReference>
<dbReference type="EC" id="2.7.13.3" evidence="3"/>
<dbReference type="InterPro" id="IPR000700">
    <property type="entry name" value="PAS-assoc_C"/>
</dbReference>
<feature type="domain" description="HPt" evidence="24">
    <location>
        <begin position="930"/>
        <end position="1026"/>
    </location>
</feature>
<proteinExistence type="predicted"/>
<feature type="domain" description="Response regulatory" evidence="21">
    <location>
        <begin position="779"/>
        <end position="899"/>
    </location>
</feature>
<dbReference type="SMART" id="SM00091">
    <property type="entry name" value="PAS"/>
    <property type="match status" value="2"/>
</dbReference>
<evidence type="ECO:0000256" key="8">
    <source>
        <dbReference type="ARBA" id="ARBA00022692"/>
    </source>
</evidence>
<feature type="modified residue" description="Phosphohistidine" evidence="17">
    <location>
        <position position="969"/>
    </location>
</feature>
<dbReference type="SUPFAM" id="SSF55785">
    <property type="entry name" value="PYP-like sensor domain (PAS domain)"/>
    <property type="match status" value="2"/>
</dbReference>
<feature type="domain" description="PAC" evidence="23">
    <location>
        <begin position="474"/>
        <end position="526"/>
    </location>
</feature>
<dbReference type="InterPro" id="IPR003661">
    <property type="entry name" value="HisK_dim/P_dom"/>
</dbReference>
<dbReference type="PANTHER" id="PTHR43047">
    <property type="entry name" value="TWO-COMPONENT HISTIDINE PROTEIN KINASE"/>
    <property type="match status" value="1"/>
</dbReference>
<evidence type="ECO:0000256" key="16">
    <source>
        <dbReference type="ARBA" id="ARBA00070616"/>
    </source>
</evidence>
<dbReference type="InterPro" id="IPR035965">
    <property type="entry name" value="PAS-like_dom_sf"/>
</dbReference>
<organism evidence="26 27">
    <name type="scientific">Psychrosphaera haliotis</name>
    <dbReference type="NCBI Taxonomy" id="555083"/>
    <lineage>
        <taxon>Bacteria</taxon>
        <taxon>Pseudomonadati</taxon>
        <taxon>Pseudomonadota</taxon>
        <taxon>Gammaproteobacteria</taxon>
        <taxon>Alteromonadales</taxon>
        <taxon>Pseudoalteromonadaceae</taxon>
        <taxon>Psychrosphaera</taxon>
    </lineage>
</organism>
<evidence type="ECO:0000256" key="13">
    <source>
        <dbReference type="ARBA" id="ARBA00023012"/>
    </source>
</evidence>
<dbReference type="InterPro" id="IPR013655">
    <property type="entry name" value="PAS_fold_3"/>
</dbReference>
<dbReference type="GO" id="GO:0005524">
    <property type="term" value="F:ATP binding"/>
    <property type="evidence" value="ECO:0007669"/>
    <property type="project" value="UniProtKB-KW"/>
</dbReference>
<evidence type="ECO:0000256" key="7">
    <source>
        <dbReference type="ARBA" id="ARBA00022679"/>
    </source>
</evidence>
<evidence type="ECO:0000256" key="4">
    <source>
        <dbReference type="ARBA" id="ARBA00022475"/>
    </source>
</evidence>
<feature type="transmembrane region" description="Helical" evidence="19">
    <location>
        <begin position="22"/>
        <end position="40"/>
    </location>
</feature>
<feature type="transmembrane region" description="Helical" evidence="19">
    <location>
        <begin position="160"/>
        <end position="180"/>
    </location>
</feature>
<dbReference type="Pfam" id="PF00072">
    <property type="entry name" value="Response_reg"/>
    <property type="match status" value="1"/>
</dbReference>
<dbReference type="InterPro" id="IPR013767">
    <property type="entry name" value="PAS_fold"/>
</dbReference>
<comment type="catalytic activity">
    <reaction evidence="1">
        <text>ATP + protein L-histidine = ADP + protein N-phospho-L-histidine.</text>
        <dbReference type="EC" id="2.7.13.3"/>
    </reaction>
</comment>
<keyword evidence="27" id="KW-1185">Reference proteome</keyword>
<keyword evidence="4" id="KW-1003">Cell membrane</keyword>
<dbReference type="SUPFAM" id="SSF47226">
    <property type="entry name" value="Histidine-containing phosphotransfer domain, HPT domain"/>
    <property type="match status" value="1"/>
</dbReference>
<dbReference type="SUPFAM" id="SSF55874">
    <property type="entry name" value="ATPase domain of HSP90 chaperone/DNA topoisomerase II/histidine kinase"/>
    <property type="match status" value="1"/>
</dbReference>
<dbReference type="SMART" id="SM00387">
    <property type="entry name" value="HATPase_c"/>
    <property type="match status" value="1"/>
</dbReference>
<feature type="domain" description="PAS" evidence="22">
    <location>
        <begin position="399"/>
        <end position="466"/>
    </location>
</feature>
<dbReference type="GO" id="GO:0005886">
    <property type="term" value="C:plasma membrane"/>
    <property type="evidence" value="ECO:0007669"/>
    <property type="project" value="UniProtKB-SubCell"/>
</dbReference>
<evidence type="ECO:0000259" key="20">
    <source>
        <dbReference type="PROSITE" id="PS50109"/>
    </source>
</evidence>
<dbReference type="SMART" id="SM00388">
    <property type="entry name" value="HisKA"/>
    <property type="match status" value="1"/>
</dbReference>
<feature type="transmembrane region" description="Helical" evidence="19">
    <location>
        <begin position="91"/>
        <end position="110"/>
    </location>
</feature>
<keyword evidence="6 18" id="KW-0597">Phosphoprotein</keyword>
<dbReference type="SMART" id="SM00086">
    <property type="entry name" value="PAC"/>
    <property type="match status" value="2"/>
</dbReference>
<evidence type="ECO:0000256" key="17">
    <source>
        <dbReference type="PROSITE-ProRule" id="PRU00110"/>
    </source>
</evidence>
<dbReference type="PROSITE" id="PS50110">
    <property type="entry name" value="RESPONSE_REGULATORY"/>
    <property type="match status" value="1"/>
</dbReference>
<dbReference type="InterPro" id="IPR004358">
    <property type="entry name" value="Sig_transdc_His_kin-like_C"/>
</dbReference>
<evidence type="ECO:0000259" key="24">
    <source>
        <dbReference type="PROSITE" id="PS50894"/>
    </source>
</evidence>
<dbReference type="CDD" id="cd16922">
    <property type="entry name" value="HATPase_EvgS-ArcB-TorS-like"/>
    <property type="match status" value="1"/>
</dbReference>
<feature type="transmembrane region" description="Helical" evidence="19">
    <location>
        <begin position="61"/>
        <end position="85"/>
    </location>
</feature>
<dbReference type="PANTHER" id="PTHR43047:SF72">
    <property type="entry name" value="OSMOSENSING HISTIDINE PROTEIN KINASE SLN1"/>
    <property type="match status" value="1"/>
</dbReference>
<evidence type="ECO:0000256" key="3">
    <source>
        <dbReference type="ARBA" id="ARBA00012438"/>
    </source>
</evidence>
<sequence>MLNWLTTLFSIPPDNMLMFGTYSNWMVVLSIFIAIFASFMGLQVSAEAARAGSFKRKQIMLLIGSIALGGGIWSMHFIGMLAFNLCTDVEYGWQLTLLSLLPGIGASWVALNHIYSNKNGPVSLLIGGVLVGAGIGTMHYTGMAAMEMASQLRYDLSTFALSIVVAVSLAVLSLWIRFGLSKIWHKKGGEWQANLAASAVMGLAISGMHYTGMAAARFVKPPGFEESSQPPETSIYLALAVSGITILIICLVMGINIVYKYRDISRRALENERRLKATMDTAVDGIITIDKRGTVTSINKATEHLLGWSEAELVGNNVKMLVPEPFRSGHDGYIQRYLETGEARIIGQGREVQARHKNGETVDIRLGIGHVKLANNDFFVAFISDIRQRLKMENALRENEEKFRSLISNIPGIAYRCLDDENWSMVFISDAVQAITGYAANDFTLPNPTVNYSDLIHPDDLARVNEAGTTKGSFSIEYRIIRKDGTVRWVMEHGAYITEKQTGEVWLDGFIMDITERYQMVQELRQAKDKAEQAASARATFLANMSHEIRTPMNAIIGFSDILLDSEMENEQQRHLKTINNSAKSLLFLLNEVLDSAKLDKGKLDLEIRTFSLVEEVDAVISTLWLQARNKELSLITEVSPELESLYSGSPERIRQVLTNIVNNAIKFTQAGEVKLTVAPVNGNHIEFVVKDTGIGMSPEQLSTVFEPFTQADASMSRRFGGTGLGTTISKQLVELMGGKISANSELNKGSEFRFVIPLLASQEVKEEEKQHIALPPQTILVVDDIQQNIDLLSVLLTRNGHKVLTARDGQQALIRMESEANIDLVLMDVQMPVMDGLTAAIERRKIEQQHNIKPIPIVALTASVLEDDRLAAEAAGMEGFANKPIDFLLLNQEMARVLKIDVSNTQTKSSSTQSCALIDEKKGFSLWGSKTEYYQQLIYFVKEQRVEFNDLQKSVDSSDWAALSASAHKLKGICGNLSLISLMRNFEKLEVVLTKTPEECRSTVDSIISLFHQVEIKVAETIEEKKAEETKDIDVPSLTKLLNQIEASVAENEIDESLLETLSEFKSSQYRENVSAITDAINDFEFEQAQLHIQTLLSKLHSQQKEL</sequence>
<dbReference type="Pfam" id="PF00989">
    <property type="entry name" value="PAS"/>
    <property type="match status" value="1"/>
</dbReference>
<keyword evidence="5" id="KW-0997">Cell inner membrane</keyword>
<dbReference type="InterPro" id="IPR011006">
    <property type="entry name" value="CheY-like_superfamily"/>
</dbReference>
<dbReference type="FunFam" id="3.30.565.10:FF:000010">
    <property type="entry name" value="Sensor histidine kinase RcsC"/>
    <property type="match status" value="1"/>
</dbReference>
<comment type="function">
    <text evidence="15">Putative oxygen sensor; modulates the activity of FixJ, a transcriptional activator of nitrogen fixation fixK gene. FixL probably acts as a kinase that phosphorylates FixJ.</text>
</comment>
<dbReference type="InterPro" id="IPR003594">
    <property type="entry name" value="HATPase_dom"/>
</dbReference>
<dbReference type="Gene3D" id="1.10.287.130">
    <property type="match status" value="1"/>
</dbReference>
<feature type="transmembrane region" description="Helical" evidence="19">
    <location>
        <begin position="192"/>
        <end position="215"/>
    </location>
</feature>
<dbReference type="SUPFAM" id="SSF47384">
    <property type="entry name" value="Homodimeric domain of signal transducing histidine kinase"/>
    <property type="match status" value="1"/>
</dbReference>